<accession>A0A3A8AI21</accession>
<dbReference type="Pfam" id="PF06718">
    <property type="entry name" value="DUF1203"/>
    <property type="match status" value="1"/>
</dbReference>
<protein>
    <submittedName>
        <fullName evidence="1">DUF1203 domain-containing protein</fullName>
    </submittedName>
</protein>
<gene>
    <name evidence="1" type="ORF">DEM25_005710</name>
</gene>
<organism evidence="1 2">
    <name type="scientific">Oceaniradius stylonematis</name>
    <dbReference type="NCBI Taxonomy" id="2184161"/>
    <lineage>
        <taxon>Bacteria</taxon>
        <taxon>Pseudomonadati</taxon>
        <taxon>Pseudomonadota</taxon>
        <taxon>Alphaproteobacteria</taxon>
        <taxon>Hyphomicrobiales</taxon>
        <taxon>Ahrensiaceae</taxon>
        <taxon>Oceaniradius</taxon>
    </lineage>
</organism>
<keyword evidence="2" id="KW-1185">Reference proteome</keyword>
<evidence type="ECO:0000313" key="2">
    <source>
        <dbReference type="Proteomes" id="UP000246132"/>
    </source>
</evidence>
<dbReference type="AlphaFoldDB" id="A0A3A8AI21"/>
<proteinExistence type="predicted"/>
<dbReference type="PIRSF" id="PIRSF034110">
    <property type="entry name" value="DUF1203"/>
    <property type="match status" value="1"/>
</dbReference>
<dbReference type="EMBL" id="QFWV02000004">
    <property type="protein sequence ID" value="RKF07320.1"/>
    <property type="molecule type" value="Genomic_DNA"/>
</dbReference>
<dbReference type="RefSeq" id="WP_109768337.1">
    <property type="nucleotide sequence ID" value="NZ_JASHJQ010000008.1"/>
</dbReference>
<dbReference type="OrthoDB" id="5953307at2"/>
<dbReference type="InterPro" id="IPR009593">
    <property type="entry name" value="DUF1203"/>
</dbReference>
<comment type="caution">
    <text evidence="1">The sequence shown here is derived from an EMBL/GenBank/DDBJ whole genome shotgun (WGS) entry which is preliminary data.</text>
</comment>
<sequence>MTFQIHALSPEPFETLLAMDDAELSERRACWRTADCEPGYPCRVSLEDAEAGERLLLANFEHLGEETPYRASHAVFVRAGARQARPEPGSIPDVIGRRLISVRGFDADWMMVAADVVEGANLDATIGTMLADPDIAELHLHIAKPGCYLARATRA</sequence>
<reference evidence="1 2" key="1">
    <citation type="journal article" date="2018" name="Int. J. Syst. Bacteriol.">
        <title>Oceaniradius stylonemae gen. nov., sp. nov., isolated from a red alga, Stylonema cornu-cervi.</title>
        <authorList>
            <person name="Jeong S."/>
        </authorList>
    </citation>
    <scope>NUCLEOTIDE SEQUENCE [LARGE SCALE GENOMIC DNA]</scope>
    <source>
        <strain evidence="1 2">StC1</strain>
    </source>
</reference>
<dbReference type="Proteomes" id="UP000246132">
    <property type="component" value="Unassembled WGS sequence"/>
</dbReference>
<name>A0A3A8AI21_9HYPH</name>
<evidence type="ECO:0000313" key="1">
    <source>
        <dbReference type="EMBL" id="RKF07320.1"/>
    </source>
</evidence>